<feature type="domain" description="F-box" evidence="3">
    <location>
        <begin position="20"/>
        <end position="64"/>
    </location>
</feature>
<evidence type="ECO:0000259" key="3">
    <source>
        <dbReference type="PROSITE" id="PS50181"/>
    </source>
</evidence>
<proteinExistence type="predicted"/>
<evidence type="ECO:0000313" key="5">
    <source>
        <dbReference type="Proteomes" id="UP000182259"/>
    </source>
</evidence>
<dbReference type="InterPro" id="IPR001810">
    <property type="entry name" value="F-box_dom"/>
</dbReference>
<dbReference type="InterPro" id="IPR010684">
    <property type="entry name" value="RNA_pol_II_trans_fac_SIII_A"/>
</dbReference>
<dbReference type="PANTHER" id="PTHR15141">
    <property type="entry name" value="TRANSCRIPTION ELONGATION FACTOR B POLYPEPTIDE 3"/>
    <property type="match status" value="1"/>
</dbReference>
<feature type="compositionally biased region" description="Basic and acidic residues" evidence="2">
    <location>
        <begin position="306"/>
        <end position="326"/>
    </location>
</feature>
<dbReference type="AlphaFoldDB" id="A0A1L0D066"/>
<feature type="region of interest" description="Disordered" evidence="2">
    <location>
        <begin position="193"/>
        <end position="340"/>
    </location>
</feature>
<dbReference type="Gene3D" id="6.10.250.3180">
    <property type="match status" value="1"/>
</dbReference>
<dbReference type="PROSITE" id="PS50181">
    <property type="entry name" value="FBOX"/>
    <property type="match status" value="1"/>
</dbReference>
<dbReference type="GO" id="GO:0070449">
    <property type="term" value="C:elongin complex"/>
    <property type="evidence" value="ECO:0007669"/>
    <property type="project" value="InterPro"/>
</dbReference>
<evidence type="ECO:0000256" key="1">
    <source>
        <dbReference type="ARBA" id="ARBA00021346"/>
    </source>
</evidence>
<feature type="compositionally biased region" description="Low complexity" evidence="2">
    <location>
        <begin position="249"/>
        <end position="264"/>
    </location>
</feature>
<accession>A0A1L0D066</accession>
<reference evidence="4 5" key="1">
    <citation type="submission" date="2016-10" db="EMBL/GenBank/DDBJ databases">
        <authorList>
            <person name="de Groot N.N."/>
        </authorList>
    </citation>
    <scope>NUCLEOTIDE SEQUENCE [LARGE SCALE GENOMIC DNA]</scope>
    <source>
        <strain evidence="4 5">PYCC 4715</strain>
    </source>
</reference>
<evidence type="ECO:0000256" key="2">
    <source>
        <dbReference type="SAM" id="MobiDB-lite"/>
    </source>
</evidence>
<dbReference type="PANTHER" id="PTHR15141:SF76">
    <property type="entry name" value="TRANSCRIPTION ELONGATION FACTOR B POLYPEPTIDE 3"/>
    <property type="match status" value="1"/>
</dbReference>
<protein>
    <recommendedName>
        <fullName evidence="1">Elongin-A</fullName>
    </recommendedName>
</protein>
<evidence type="ECO:0000313" key="4">
    <source>
        <dbReference type="EMBL" id="SGZ49325.1"/>
    </source>
</evidence>
<sequence length="340" mass="38051">MVQSLYEIALWKCIQLSARITDVGDIPYHLVKPVLKRLNAKQLMAVEENSPAIMPESDELWSGLIERDFPDRPSKAKFNLVSPEDDAMPNKSLYEKYGDEREELRASSAQRLRKMTQKLQKEKSRNSIVPIQGIMREPVIRRRMPAMSLATPLYSKYGSKSILGKAMKDVQHRHLMFKSSSRSDPFAAFTAKKNDNAQKRAQVPRVPSFQVAENGPTGIYSQKPLGPSPQNATGTSRPGFVFNSARIRGGVVSSPNGVVSPSNGARSPLSGSSSPKEVSPNPDSRKRKQTSIFLSSKRLPRAPRIPLDRPRRTEEKTNQRDDRPVEKPGAPKLVRSSIFY</sequence>
<dbReference type="InterPro" id="IPR051870">
    <property type="entry name" value="Elongin-A_domain"/>
</dbReference>
<dbReference type="GO" id="GO:0006368">
    <property type="term" value="P:transcription elongation by RNA polymerase II"/>
    <property type="evidence" value="ECO:0007669"/>
    <property type="project" value="InterPro"/>
</dbReference>
<name>A0A1L0D066_9ASCO</name>
<dbReference type="EMBL" id="LT635764">
    <property type="protein sequence ID" value="SGZ49325.1"/>
    <property type="molecule type" value="Genomic_DNA"/>
</dbReference>
<dbReference type="Proteomes" id="UP000182259">
    <property type="component" value="Chromosome I"/>
</dbReference>
<gene>
    <name evidence="4" type="ORF">SAMEA4029009_CIC11G00000005833</name>
</gene>
<organism evidence="4 5">
    <name type="scientific">Sungouiella intermedia</name>
    <dbReference type="NCBI Taxonomy" id="45354"/>
    <lineage>
        <taxon>Eukaryota</taxon>
        <taxon>Fungi</taxon>
        <taxon>Dikarya</taxon>
        <taxon>Ascomycota</taxon>
        <taxon>Saccharomycotina</taxon>
        <taxon>Pichiomycetes</taxon>
        <taxon>Metschnikowiaceae</taxon>
        <taxon>Sungouiella</taxon>
    </lineage>
</organism>
<dbReference type="Pfam" id="PF06881">
    <property type="entry name" value="Elongin_A"/>
    <property type="match status" value="1"/>
</dbReference>